<gene>
    <name evidence="1" type="ORF">F0919_16615</name>
</gene>
<proteinExistence type="predicted"/>
<dbReference type="InterPro" id="IPR005358">
    <property type="entry name" value="Puta_zinc/iron-chelating_dom"/>
</dbReference>
<accession>A0A5M6CBK0</accession>
<dbReference type="AlphaFoldDB" id="A0A5M6CBK0"/>
<reference evidence="1 2" key="1">
    <citation type="submission" date="2019-09" db="EMBL/GenBank/DDBJ databases">
        <title>Genome sequence and assembly of Taibaiella sp.</title>
        <authorList>
            <person name="Chhetri G."/>
        </authorList>
    </citation>
    <scope>NUCLEOTIDE SEQUENCE [LARGE SCALE GENOMIC DNA]</scope>
    <source>
        <strain evidence="1 2">KVB11</strain>
    </source>
</reference>
<dbReference type="RefSeq" id="WP_150033914.1">
    <property type="nucleotide sequence ID" value="NZ_VWSH01000004.1"/>
</dbReference>
<comment type="caution">
    <text evidence="1">The sequence shown here is derived from an EMBL/GenBank/DDBJ whole genome shotgun (WGS) entry which is preliminary data.</text>
</comment>
<protein>
    <submittedName>
        <fullName evidence="1">YkgJ family cysteine cluster protein</fullName>
    </submittedName>
</protein>
<sequence length="166" mass="19819">MDLKKFEQLAEEYRPELETFLDKLDEIVPRGFPRIIAEEDAKVWQEVDCKQCANCCKTMTPIFTKADIKRIATHLRMTPKAFFDKWLMVEDDTGSVVNVQQPCQFLVDNMCSIYEVRPRDCAEFPHHNKKPFDLYNDTFKQNLHRCPATFNLIYRLKNRIETEYEW</sequence>
<evidence type="ECO:0000313" key="2">
    <source>
        <dbReference type="Proteomes" id="UP000323632"/>
    </source>
</evidence>
<organism evidence="1 2">
    <name type="scientific">Taibaiella lutea</name>
    <dbReference type="NCBI Taxonomy" id="2608001"/>
    <lineage>
        <taxon>Bacteria</taxon>
        <taxon>Pseudomonadati</taxon>
        <taxon>Bacteroidota</taxon>
        <taxon>Chitinophagia</taxon>
        <taxon>Chitinophagales</taxon>
        <taxon>Chitinophagaceae</taxon>
        <taxon>Taibaiella</taxon>
    </lineage>
</organism>
<keyword evidence="2" id="KW-1185">Reference proteome</keyword>
<dbReference type="EMBL" id="VWSH01000004">
    <property type="protein sequence ID" value="KAA5532411.1"/>
    <property type="molecule type" value="Genomic_DNA"/>
</dbReference>
<dbReference type="PANTHER" id="PTHR35866">
    <property type="entry name" value="PUTATIVE-RELATED"/>
    <property type="match status" value="1"/>
</dbReference>
<dbReference type="Proteomes" id="UP000323632">
    <property type="component" value="Unassembled WGS sequence"/>
</dbReference>
<evidence type="ECO:0000313" key="1">
    <source>
        <dbReference type="EMBL" id="KAA5532411.1"/>
    </source>
</evidence>
<dbReference type="Pfam" id="PF03692">
    <property type="entry name" value="CxxCxxCC"/>
    <property type="match status" value="1"/>
</dbReference>
<name>A0A5M6CBK0_9BACT</name>
<dbReference type="PANTHER" id="PTHR35866:SF1">
    <property type="entry name" value="YKGJ FAMILY CYSTEINE CLUSTER PROTEIN"/>
    <property type="match status" value="1"/>
</dbReference>